<dbReference type="Ensembl" id="ENSOANT00000020381.3">
    <property type="protein sequence ID" value="ENSOANP00000020378.3"/>
    <property type="gene ID" value="ENSOANG00000012884.4"/>
</dbReference>
<accession>F6SAW6</accession>
<gene>
    <name evidence="4" type="primary">CCDC112</name>
</gene>
<evidence type="ECO:0000256" key="3">
    <source>
        <dbReference type="SAM" id="MobiDB-lite"/>
    </source>
</evidence>
<dbReference type="InParanoid" id="F6SAW6"/>
<dbReference type="GeneTree" id="ENSGT00940000153988"/>
<evidence type="ECO:0000256" key="2">
    <source>
        <dbReference type="SAM" id="Coils"/>
    </source>
</evidence>
<protein>
    <recommendedName>
        <fullName evidence="6">Coiled-coil domain containing 112</fullName>
    </recommendedName>
</protein>
<dbReference type="OMA" id="HRAVPAW"/>
<sequence>MNEARAVSLGATRVPLSPVWRNNKDVVVERGLLSNGDGVIGGGASGLGGRSGQVARHRRPGTVGRAAASLMAGSRANQGDRHFHTSDGGPSVLFQPSAPHFEKAEKIEAMRRVEKLKVQLDAIENSLNSHFCNRKNNLRIERSKMAKFNWKLTNRRELERTSLLQQLAKIHINVINIQNQLKDGKPTPKHVEKVRIIMTDIENAIDAFKEKQQIRYEDLSREEKKLTKELDVLKRKIEMWSLGDSGTGRASRGPLCKVVIDKGMQSNLSKEVVKFEKFLQHTGGRQGGWDVDDHQTFLKVKTKYRRKPSYIEEILEYFPGKTKEDVQQHDTWYQEYLLLEKRKKESIQKWKAEKQLKREEILKPKPVLKMGKTWQELVQKEKKEAREKQKMALEAWKIKKMIEMAVKRDLRLKEEEEHKRKQQKEQQHQLQVKQLLESYIQKKKQQEFLRQEKMREDSEKETKRRSSVDEISKFQERDLHKLELKLLVKRAKEEERAERERRLSKLKEKVEVNVRRDPSRVHRPTKGWEEKIKGRRPVSEGQLMSIPHRALPSWRQGLSRR</sequence>
<feature type="region of interest" description="Disordered" evidence="3">
    <location>
        <begin position="514"/>
        <end position="561"/>
    </location>
</feature>
<evidence type="ECO:0000313" key="5">
    <source>
        <dbReference type="Proteomes" id="UP000002279"/>
    </source>
</evidence>
<dbReference type="Gene3D" id="1.10.10.60">
    <property type="entry name" value="Homeodomain-like"/>
    <property type="match status" value="1"/>
</dbReference>
<dbReference type="Proteomes" id="UP000002279">
    <property type="component" value="Chromosome X5"/>
</dbReference>
<keyword evidence="1 2" id="KW-0175">Coiled coil</keyword>
<dbReference type="PANTHER" id="PTHR21549:SF0">
    <property type="entry name" value="COILED-COIL DOMAIN-CONTAINING PROTEIN 112"/>
    <property type="match status" value="1"/>
</dbReference>
<evidence type="ECO:0008006" key="6">
    <source>
        <dbReference type="Google" id="ProtNLM"/>
    </source>
</evidence>
<dbReference type="Bgee" id="ENSOANG00000012884">
    <property type="expression patterns" value="Expressed in testis and 8 other cell types or tissues"/>
</dbReference>
<proteinExistence type="predicted"/>
<keyword evidence="5" id="KW-1185">Reference proteome</keyword>
<reference evidence="4" key="3">
    <citation type="submission" date="2025-09" db="UniProtKB">
        <authorList>
            <consortium name="Ensembl"/>
        </authorList>
    </citation>
    <scope>IDENTIFICATION</scope>
    <source>
        <strain evidence="4">Glennie</strain>
    </source>
</reference>
<feature type="coiled-coil region" evidence="2">
    <location>
        <begin position="209"/>
        <end position="236"/>
    </location>
</feature>
<feature type="region of interest" description="Disordered" evidence="3">
    <location>
        <begin position="447"/>
        <end position="470"/>
    </location>
</feature>
<dbReference type="PANTHER" id="PTHR21549">
    <property type="entry name" value="MUTATED IN BLADDER CANCER 1"/>
    <property type="match status" value="1"/>
</dbReference>
<reference evidence="4" key="2">
    <citation type="submission" date="2025-08" db="UniProtKB">
        <authorList>
            <consortium name="Ensembl"/>
        </authorList>
    </citation>
    <scope>IDENTIFICATION</scope>
    <source>
        <strain evidence="4">Glennie</strain>
    </source>
</reference>
<dbReference type="InterPro" id="IPR039902">
    <property type="entry name" value="CCDC148/CCDC112"/>
</dbReference>
<evidence type="ECO:0000313" key="4">
    <source>
        <dbReference type="Ensembl" id="ENSOANP00000020378.3"/>
    </source>
</evidence>
<name>F6SAW6_ORNAN</name>
<evidence type="ECO:0000256" key="1">
    <source>
        <dbReference type="ARBA" id="ARBA00023054"/>
    </source>
</evidence>
<organism evidence="4 5">
    <name type="scientific">Ornithorhynchus anatinus</name>
    <name type="common">Duckbill platypus</name>
    <dbReference type="NCBI Taxonomy" id="9258"/>
    <lineage>
        <taxon>Eukaryota</taxon>
        <taxon>Metazoa</taxon>
        <taxon>Chordata</taxon>
        <taxon>Craniata</taxon>
        <taxon>Vertebrata</taxon>
        <taxon>Euteleostomi</taxon>
        <taxon>Mammalia</taxon>
        <taxon>Monotremata</taxon>
        <taxon>Ornithorhynchidae</taxon>
        <taxon>Ornithorhynchus</taxon>
    </lineage>
</organism>
<dbReference type="FunCoup" id="F6SAW6">
    <property type="interactions" value="193"/>
</dbReference>
<dbReference type="AlphaFoldDB" id="F6SAW6"/>
<dbReference type="HOGENOM" id="CLU_035139_0_0_1"/>
<reference evidence="4 5" key="1">
    <citation type="journal article" date="2008" name="Nature">
        <title>Genome analysis of the platypus reveals unique signatures of evolution.</title>
        <authorList>
            <person name="Warren W.C."/>
            <person name="Hillier L.W."/>
            <person name="Marshall Graves J.A."/>
            <person name="Birney E."/>
            <person name="Ponting C.P."/>
            <person name="Grutzner F."/>
            <person name="Belov K."/>
            <person name="Miller W."/>
            <person name="Clarke L."/>
            <person name="Chinwalla A.T."/>
            <person name="Yang S.P."/>
            <person name="Heger A."/>
            <person name="Locke D.P."/>
            <person name="Miethke P."/>
            <person name="Waters P.D."/>
            <person name="Veyrunes F."/>
            <person name="Fulton L."/>
            <person name="Fulton B."/>
            <person name="Graves T."/>
            <person name="Wallis J."/>
            <person name="Puente X.S."/>
            <person name="Lopez-Otin C."/>
            <person name="Ordonez G.R."/>
            <person name="Eichler E.E."/>
            <person name="Chen L."/>
            <person name="Cheng Z."/>
            <person name="Deakin J.E."/>
            <person name="Alsop A."/>
            <person name="Thompson K."/>
            <person name="Kirby P."/>
            <person name="Papenfuss A.T."/>
            <person name="Wakefield M.J."/>
            <person name="Olender T."/>
            <person name="Lancet D."/>
            <person name="Huttley G.A."/>
            <person name="Smit A.F."/>
            <person name="Pask A."/>
            <person name="Temple-Smith P."/>
            <person name="Batzer M.A."/>
            <person name="Walker J.A."/>
            <person name="Konkel M.K."/>
            <person name="Harris R.S."/>
            <person name="Whittington C.M."/>
            <person name="Wong E.S."/>
            <person name="Gemmell N.J."/>
            <person name="Buschiazzo E."/>
            <person name="Vargas Jentzsch I.M."/>
            <person name="Merkel A."/>
            <person name="Schmitz J."/>
            <person name="Zemann A."/>
            <person name="Churakov G."/>
            <person name="Kriegs J.O."/>
            <person name="Brosius J."/>
            <person name="Murchison E.P."/>
            <person name="Sachidanandam R."/>
            <person name="Smith C."/>
            <person name="Hannon G.J."/>
            <person name="Tsend-Ayush E."/>
            <person name="McMillan D."/>
            <person name="Attenborough R."/>
            <person name="Rens W."/>
            <person name="Ferguson-Smith M."/>
            <person name="Lefevre C.M."/>
            <person name="Sharp J.A."/>
            <person name="Nicholas K.R."/>
            <person name="Ray D.A."/>
            <person name="Kube M."/>
            <person name="Reinhardt R."/>
            <person name="Pringle T.H."/>
            <person name="Taylor J."/>
            <person name="Jones R.C."/>
            <person name="Nixon B."/>
            <person name="Dacheux J.L."/>
            <person name="Niwa H."/>
            <person name="Sekita Y."/>
            <person name="Huang X."/>
            <person name="Stark A."/>
            <person name="Kheradpour P."/>
            <person name="Kellis M."/>
            <person name="Flicek P."/>
            <person name="Chen Y."/>
            <person name="Webber C."/>
            <person name="Hardison R."/>
            <person name="Nelson J."/>
            <person name="Hallsworth-Pepin K."/>
            <person name="Delehaunty K."/>
            <person name="Markovic C."/>
            <person name="Minx P."/>
            <person name="Feng Y."/>
            <person name="Kremitzki C."/>
            <person name="Mitreva M."/>
            <person name="Glasscock J."/>
            <person name="Wylie T."/>
            <person name="Wohldmann P."/>
            <person name="Thiru P."/>
            <person name="Nhan M.N."/>
            <person name="Pohl C.S."/>
            <person name="Smith S.M."/>
            <person name="Hou S."/>
            <person name="Nefedov M."/>
            <person name="de Jong P.J."/>
            <person name="Renfree M.B."/>
            <person name="Mardis E.R."/>
            <person name="Wilson R.K."/>
        </authorList>
    </citation>
    <scope>NUCLEOTIDE SEQUENCE [LARGE SCALE GENOMIC DNA]</scope>
    <source>
        <strain evidence="4 5">Glennie</strain>
    </source>
</reference>
<feature type="compositionally biased region" description="Basic and acidic residues" evidence="3">
    <location>
        <begin position="514"/>
        <end position="532"/>
    </location>
</feature>